<organism evidence="1 2">
    <name type="scientific">Nonomuraea spiralis</name>
    <dbReference type="NCBI Taxonomy" id="46182"/>
    <lineage>
        <taxon>Bacteria</taxon>
        <taxon>Bacillati</taxon>
        <taxon>Actinomycetota</taxon>
        <taxon>Actinomycetes</taxon>
        <taxon>Streptosporangiales</taxon>
        <taxon>Streptosporangiaceae</taxon>
        <taxon>Nonomuraea</taxon>
    </lineage>
</organism>
<evidence type="ECO:0000313" key="2">
    <source>
        <dbReference type="Proteomes" id="UP001589647"/>
    </source>
</evidence>
<protein>
    <submittedName>
        <fullName evidence="1">Uncharacterized protein</fullName>
    </submittedName>
</protein>
<sequence length="144" mass="16137">MSESDELSFGDDREPWLRGWIEAHGRLTAMVVAGVAPTLVPAAELERRWSQRTINGEAGVDYRALVQAQIEAGLRELDGVDEVFLQDKPFGMRLSRLYQGDAPPLTLDRVPEILYVRFDDPAKAKTVGQEMLRMPGVGWSQLIK</sequence>
<proteinExistence type="predicted"/>
<reference evidence="1 2" key="1">
    <citation type="submission" date="2024-09" db="EMBL/GenBank/DDBJ databases">
        <authorList>
            <person name="Sun Q."/>
            <person name="Mori K."/>
        </authorList>
    </citation>
    <scope>NUCLEOTIDE SEQUENCE [LARGE SCALE GENOMIC DNA]</scope>
    <source>
        <strain evidence="1 2">CCM 3426</strain>
    </source>
</reference>
<name>A0ABV5IB00_9ACTN</name>
<dbReference type="Proteomes" id="UP001589647">
    <property type="component" value="Unassembled WGS sequence"/>
</dbReference>
<dbReference type="EMBL" id="JBHMEI010000005">
    <property type="protein sequence ID" value="MFB9201705.1"/>
    <property type="molecule type" value="Genomic_DNA"/>
</dbReference>
<accession>A0ABV5IB00</accession>
<comment type="caution">
    <text evidence="1">The sequence shown here is derived from an EMBL/GenBank/DDBJ whole genome shotgun (WGS) entry which is preliminary data.</text>
</comment>
<gene>
    <name evidence="1" type="ORF">ACFFV7_10920</name>
</gene>
<keyword evidence="2" id="KW-1185">Reference proteome</keyword>
<evidence type="ECO:0000313" key="1">
    <source>
        <dbReference type="EMBL" id="MFB9201705.1"/>
    </source>
</evidence>
<dbReference type="RefSeq" id="WP_189649750.1">
    <property type="nucleotide sequence ID" value="NZ_BMRC01000011.1"/>
</dbReference>